<reference evidence="4" key="1">
    <citation type="submission" date="2021-03" db="EMBL/GenBank/DDBJ databases">
        <authorList>
            <person name="Bekaert M."/>
        </authorList>
    </citation>
    <scope>NUCLEOTIDE SEQUENCE</scope>
</reference>
<proteinExistence type="predicted"/>
<name>A0A8S3RAB9_MYTED</name>
<dbReference type="InterPro" id="IPR015915">
    <property type="entry name" value="Kelch-typ_b-propeller"/>
</dbReference>
<dbReference type="Gene3D" id="1.25.40.420">
    <property type="match status" value="1"/>
</dbReference>
<evidence type="ECO:0000313" key="4">
    <source>
        <dbReference type="EMBL" id="CAG2202079.1"/>
    </source>
</evidence>
<evidence type="ECO:0000256" key="1">
    <source>
        <dbReference type="ARBA" id="ARBA00022441"/>
    </source>
</evidence>
<dbReference type="InterPro" id="IPR011333">
    <property type="entry name" value="SKP1/BTB/POZ_sf"/>
</dbReference>
<dbReference type="Pfam" id="PF24681">
    <property type="entry name" value="Kelch_KLHDC2_KLHL20_DRC7"/>
    <property type="match status" value="1"/>
</dbReference>
<gene>
    <name evidence="4" type="ORF">MEDL_16703</name>
</gene>
<evidence type="ECO:0000259" key="3">
    <source>
        <dbReference type="PROSITE" id="PS50097"/>
    </source>
</evidence>
<dbReference type="SMART" id="SM00225">
    <property type="entry name" value="BTB"/>
    <property type="match status" value="1"/>
</dbReference>
<dbReference type="CDD" id="cd14733">
    <property type="entry name" value="BACK"/>
    <property type="match status" value="1"/>
</dbReference>
<protein>
    <recommendedName>
        <fullName evidence="3">BTB domain-containing protein</fullName>
    </recommendedName>
</protein>
<dbReference type="Gene3D" id="3.30.710.10">
    <property type="entry name" value="Potassium Channel Kv1.1, Chain A"/>
    <property type="match status" value="1"/>
</dbReference>
<dbReference type="InterPro" id="IPR011705">
    <property type="entry name" value="BACK"/>
</dbReference>
<dbReference type="PROSITE" id="PS50097">
    <property type="entry name" value="BTB"/>
    <property type="match status" value="1"/>
</dbReference>
<evidence type="ECO:0000256" key="2">
    <source>
        <dbReference type="ARBA" id="ARBA00022737"/>
    </source>
</evidence>
<dbReference type="PANTHER" id="PTHR24412">
    <property type="entry name" value="KELCH PROTEIN"/>
    <property type="match status" value="1"/>
</dbReference>
<dbReference type="SUPFAM" id="SSF117281">
    <property type="entry name" value="Kelch motif"/>
    <property type="match status" value="1"/>
</dbReference>
<accession>A0A8S3RAB9</accession>
<keyword evidence="2" id="KW-0677">Repeat</keyword>
<dbReference type="Pfam" id="PF07707">
    <property type="entry name" value="BACK"/>
    <property type="match status" value="1"/>
</dbReference>
<comment type="caution">
    <text evidence="4">The sequence shown here is derived from an EMBL/GenBank/DDBJ whole genome shotgun (WGS) entry which is preliminary data.</text>
</comment>
<dbReference type="OrthoDB" id="7872163at2759"/>
<sequence>MHRKPVCTHFLIMATYSTDLAKGLWNLKVDDKYADFTISVNGREFKCHRVILAALSEYFEVMFDSGLEETKTGRVSLDGMLLDEDSCSDLLKFIYTGEPKVVKMGNADILLHVAHMMQIKSLHTICKQFLSKHADKSNCVHVWQVAQNHGETADLAEIARSLILKHFAEIANSEAKLDEIGTVDTLISILESDNINVVDRSGLFCQVSFSWIVADFANRIQCFSELCEAMTRNRVTAKDIYEEAVKIEEFSTNHDILRMLEDLRSRPISNMQDDGGFSTPADDVLMVIGGSEGGNNCSVMGFSFPQKIWFSLKPLPLDPGYNFAMCSRGLDIYVSGGSGPGPYKGTGGKTVFLKFDGQRNEWEQLPLLPTQRQYHVMYAFDNVYIFGGKDDHGCTDSVLRFNAATNTWICSKTRLYEPVRSPAHTCVGKKVYLFGGFLSESTLSNTIQCFNCESEQSYRVSYKLPDIARLNSKAVNHKEQMIVICKNGTVLKCSEKDSTRPISKIANFDRKGFGACCFEDKILICGGEVSFITRKDMMLYDLKSEIVIPMQETLPISISNLYFTKAVILRDFLKTECGTSMATI</sequence>
<dbReference type="AlphaFoldDB" id="A0A8S3RAB9"/>
<keyword evidence="5" id="KW-1185">Reference proteome</keyword>
<dbReference type="Pfam" id="PF00651">
    <property type="entry name" value="BTB"/>
    <property type="match status" value="1"/>
</dbReference>
<evidence type="ECO:0000313" key="5">
    <source>
        <dbReference type="Proteomes" id="UP000683360"/>
    </source>
</evidence>
<dbReference type="SUPFAM" id="SSF54695">
    <property type="entry name" value="POZ domain"/>
    <property type="match status" value="1"/>
</dbReference>
<organism evidence="4 5">
    <name type="scientific">Mytilus edulis</name>
    <name type="common">Blue mussel</name>
    <dbReference type="NCBI Taxonomy" id="6550"/>
    <lineage>
        <taxon>Eukaryota</taxon>
        <taxon>Metazoa</taxon>
        <taxon>Spiralia</taxon>
        <taxon>Lophotrochozoa</taxon>
        <taxon>Mollusca</taxon>
        <taxon>Bivalvia</taxon>
        <taxon>Autobranchia</taxon>
        <taxon>Pteriomorphia</taxon>
        <taxon>Mytilida</taxon>
        <taxon>Mytiloidea</taxon>
        <taxon>Mytilidae</taxon>
        <taxon>Mytilinae</taxon>
        <taxon>Mytilus</taxon>
    </lineage>
</organism>
<dbReference type="Proteomes" id="UP000683360">
    <property type="component" value="Unassembled WGS sequence"/>
</dbReference>
<feature type="domain" description="BTB" evidence="3">
    <location>
        <begin position="34"/>
        <end position="103"/>
    </location>
</feature>
<dbReference type="EMBL" id="CAJPWZ010000876">
    <property type="protein sequence ID" value="CAG2202079.1"/>
    <property type="molecule type" value="Genomic_DNA"/>
</dbReference>
<dbReference type="PANTHER" id="PTHR24412:SF441">
    <property type="entry name" value="KELCH-LIKE PROTEIN 28"/>
    <property type="match status" value="1"/>
</dbReference>
<dbReference type="Gene3D" id="2.120.10.80">
    <property type="entry name" value="Kelch-type beta propeller"/>
    <property type="match status" value="1"/>
</dbReference>
<dbReference type="InterPro" id="IPR000210">
    <property type="entry name" value="BTB/POZ_dom"/>
</dbReference>
<keyword evidence="1" id="KW-0880">Kelch repeat</keyword>